<proteinExistence type="inferred from homology"/>
<evidence type="ECO:0000256" key="8">
    <source>
        <dbReference type="SAM" id="Phobius"/>
    </source>
</evidence>
<dbReference type="GO" id="GO:0016020">
    <property type="term" value="C:membrane"/>
    <property type="evidence" value="ECO:0007669"/>
    <property type="project" value="UniProtKB-SubCell"/>
</dbReference>
<dbReference type="AlphaFoldDB" id="A0AAN2PM76"/>
<feature type="transmembrane region" description="Helical" evidence="8">
    <location>
        <begin position="267"/>
        <end position="289"/>
    </location>
</feature>
<organism evidence="9 10">
    <name type="scientific">Peribacillus simplex</name>
    <dbReference type="NCBI Taxonomy" id="1478"/>
    <lineage>
        <taxon>Bacteria</taxon>
        <taxon>Bacillati</taxon>
        <taxon>Bacillota</taxon>
        <taxon>Bacilli</taxon>
        <taxon>Bacillales</taxon>
        <taxon>Bacillaceae</taxon>
        <taxon>Peribacillus</taxon>
    </lineage>
</organism>
<name>A0AAN2PM76_9BACI</name>
<sequence length="361" mass="41586">MNDKSDQISPFLVFFLIVKIQVGVGVLGFQRIIIQSAGHDAWMAVIISGVVFSLGIWGMYNLLNRHDMDLIGIQKRLFGKWLGGLLNIIWILYWLMVGISVLRSYLEIVQSWVFPQINTWLVTSIFALLIYYVVLGGFRVVAGFCFLGISIPSYLILTFYFPLEFTHFRNLLPIWDHSLKDMALASKQMSYSYLGVSTLMMYYPLVKHRKSSQKWAQLGNLTSVFLYLCLTILTIGYYSEGQISRYIWATLSFWGIVQMPFVERFEYIGIATWVLVLVPSVSLYMWVSARGISQYFKMKQKTIYALLLILLVVMTNLIKGRGMINQFVDYISNLGLILEIPYVLFLVCLSTVMSNKKEDKK</sequence>
<comment type="subcellular location">
    <subcellularLocation>
        <location evidence="1">Membrane</location>
        <topology evidence="1">Multi-pass membrane protein</topology>
    </subcellularLocation>
</comment>
<reference evidence="9 10" key="1">
    <citation type="journal article" date="2014" name="Genome Announc.">
        <title>Genome Sequence of Bacillus simplex Strain P558, Isolated from a Human Fecal Sample.</title>
        <authorList>
            <person name="Croce O."/>
            <person name="Hugon P."/>
            <person name="Lagier J.C."/>
            <person name="Bibi F."/>
            <person name="Robert C."/>
            <person name="Azhar E.I."/>
            <person name="Raoult D."/>
            <person name="Fournier P.E."/>
        </authorList>
    </citation>
    <scope>NUCLEOTIDE SEQUENCE [LARGE SCALE GENOMIC DNA]</scope>
    <source>
        <strain evidence="9 10">P558</strain>
    </source>
</reference>
<evidence type="ECO:0000256" key="5">
    <source>
        <dbReference type="ARBA" id="ARBA00022692"/>
    </source>
</evidence>
<dbReference type="Proteomes" id="UP000182110">
    <property type="component" value="Unassembled WGS sequence"/>
</dbReference>
<evidence type="ECO:0000256" key="6">
    <source>
        <dbReference type="ARBA" id="ARBA00022989"/>
    </source>
</evidence>
<evidence type="ECO:0000256" key="2">
    <source>
        <dbReference type="ARBA" id="ARBA00007998"/>
    </source>
</evidence>
<dbReference type="Pfam" id="PF03845">
    <property type="entry name" value="Spore_permease"/>
    <property type="match status" value="1"/>
</dbReference>
<feature type="transmembrane region" description="Helical" evidence="8">
    <location>
        <begin position="41"/>
        <end position="63"/>
    </location>
</feature>
<feature type="transmembrane region" description="Helical" evidence="8">
    <location>
        <begin position="12"/>
        <end position="29"/>
    </location>
</feature>
<keyword evidence="10" id="KW-1185">Reference proteome</keyword>
<keyword evidence="3" id="KW-0813">Transport</keyword>
<evidence type="ECO:0000256" key="3">
    <source>
        <dbReference type="ARBA" id="ARBA00022448"/>
    </source>
</evidence>
<feature type="transmembrane region" description="Helical" evidence="8">
    <location>
        <begin position="189"/>
        <end position="206"/>
    </location>
</feature>
<gene>
    <name evidence="9" type="primary">gerQB</name>
    <name evidence="9" type="ORF">BN1180_04996</name>
</gene>
<dbReference type="RefSeq" id="WP_072273624.1">
    <property type="nucleotide sequence ID" value="NZ_CCXW01000001.1"/>
</dbReference>
<keyword evidence="6 8" id="KW-1133">Transmembrane helix</keyword>
<evidence type="ECO:0000313" key="10">
    <source>
        <dbReference type="Proteomes" id="UP000182110"/>
    </source>
</evidence>
<dbReference type="GO" id="GO:0009847">
    <property type="term" value="P:spore germination"/>
    <property type="evidence" value="ECO:0007669"/>
    <property type="project" value="InterPro"/>
</dbReference>
<dbReference type="PANTHER" id="PTHR34975">
    <property type="entry name" value="SPORE GERMINATION PROTEIN A2"/>
    <property type="match status" value="1"/>
</dbReference>
<evidence type="ECO:0000256" key="1">
    <source>
        <dbReference type="ARBA" id="ARBA00004141"/>
    </source>
</evidence>
<feature type="transmembrane region" description="Helical" evidence="8">
    <location>
        <begin position="84"/>
        <end position="106"/>
    </location>
</feature>
<keyword evidence="4" id="KW-0309">Germination</keyword>
<dbReference type="NCBIfam" id="TIGR00912">
    <property type="entry name" value="2A0309"/>
    <property type="match status" value="1"/>
</dbReference>
<accession>A0AAN2PM76</accession>
<feature type="transmembrane region" description="Helical" evidence="8">
    <location>
        <begin position="218"/>
        <end position="238"/>
    </location>
</feature>
<protein>
    <submittedName>
        <fullName evidence="9">Spore germination protein</fullName>
    </submittedName>
</protein>
<dbReference type="EMBL" id="CCXW01000001">
    <property type="protein sequence ID" value="CEG34791.1"/>
    <property type="molecule type" value="Genomic_DNA"/>
</dbReference>
<evidence type="ECO:0000256" key="4">
    <source>
        <dbReference type="ARBA" id="ARBA00022544"/>
    </source>
</evidence>
<dbReference type="PANTHER" id="PTHR34975:SF2">
    <property type="entry name" value="SPORE GERMINATION PROTEIN A2"/>
    <property type="match status" value="1"/>
</dbReference>
<feature type="transmembrane region" description="Helical" evidence="8">
    <location>
        <begin position="112"/>
        <end position="134"/>
    </location>
</feature>
<comment type="caution">
    <text evidence="9">The sequence shown here is derived from an EMBL/GenBank/DDBJ whole genome shotgun (WGS) entry which is preliminary data.</text>
</comment>
<dbReference type="InterPro" id="IPR004761">
    <property type="entry name" value="Spore_GerAB"/>
</dbReference>
<keyword evidence="5 8" id="KW-0812">Transmembrane</keyword>
<feature type="transmembrane region" description="Helical" evidence="8">
    <location>
        <begin position="141"/>
        <end position="163"/>
    </location>
</feature>
<dbReference type="Gene3D" id="1.20.1740.10">
    <property type="entry name" value="Amino acid/polyamine transporter I"/>
    <property type="match status" value="1"/>
</dbReference>
<comment type="similarity">
    <text evidence="2">Belongs to the amino acid-polyamine-organocation (APC) superfamily. Spore germination protein (SGP) (TC 2.A.3.9) family.</text>
</comment>
<feature type="transmembrane region" description="Helical" evidence="8">
    <location>
        <begin position="330"/>
        <end position="352"/>
    </location>
</feature>
<evidence type="ECO:0000313" key="9">
    <source>
        <dbReference type="EMBL" id="CEG34791.1"/>
    </source>
</evidence>
<keyword evidence="7 8" id="KW-0472">Membrane</keyword>
<feature type="transmembrane region" description="Helical" evidence="8">
    <location>
        <begin position="301"/>
        <end position="318"/>
    </location>
</feature>
<evidence type="ECO:0000256" key="7">
    <source>
        <dbReference type="ARBA" id="ARBA00023136"/>
    </source>
</evidence>